<gene>
    <name evidence="3" type="ORF">EAI_10475</name>
</gene>
<keyword evidence="2" id="KW-0732">Signal</keyword>
<sequence length="102" mass="11081">MILDFFILFGLQNICCNRDTSVNQAHNQRARAKTAVGKLNTHPPPPTPAVGKLITDTPPPPLPPPPPSPLLFPPPPSLFAVRDLSFDAMGVRDLSETKNCED</sequence>
<reference evidence="3 4" key="1">
    <citation type="journal article" date="2010" name="Science">
        <title>Genomic comparison of the ants Camponotus floridanus and Harpegnathos saltator.</title>
        <authorList>
            <person name="Bonasio R."/>
            <person name="Zhang G."/>
            <person name="Ye C."/>
            <person name="Mutti N.S."/>
            <person name="Fang X."/>
            <person name="Qin N."/>
            <person name="Donahue G."/>
            <person name="Yang P."/>
            <person name="Li Q."/>
            <person name="Li C."/>
            <person name="Zhang P."/>
            <person name="Huang Z."/>
            <person name="Berger S.L."/>
            <person name="Reinberg D."/>
            <person name="Wang J."/>
            <person name="Liebig J."/>
        </authorList>
    </citation>
    <scope>NUCLEOTIDE SEQUENCE [LARGE SCALE GENOMIC DNA]</scope>
    <source>
        <strain evidence="3 4">R22 G/1</strain>
    </source>
</reference>
<feature type="chain" id="PRO_5003158172" evidence="2">
    <location>
        <begin position="17"/>
        <end position="102"/>
    </location>
</feature>
<dbReference type="InParanoid" id="E2BXZ2"/>
<evidence type="ECO:0000313" key="3">
    <source>
        <dbReference type="EMBL" id="EFN79426.1"/>
    </source>
</evidence>
<protein>
    <submittedName>
        <fullName evidence="3">Uncharacterized protein</fullName>
    </submittedName>
</protein>
<evidence type="ECO:0000256" key="2">
    <source>
        <dbReference type="SAM" id="SignalP"/>
    </source>
</evidence>
<evidence type="ECO:0000256" key="1">
    <source>
        <dbReference type="SAM" id="MobiDB-lite"/>
    </source>
</evidence>
<accession>E2BXZ2</accession>
<keyword evidence="4" id="KW-1185">Reference proteome</keyword>
<dbReference type="EMBL" id="GL451363">
    <property type="protein sequence ID" value="EFN79426.1"/>
    <property type="molecule type" value="Genomic_DNA"/>
</dbReference>
<feature type="compositionally biased region" description="Pro residues" evidence="1">
    <location>
        <begin position="57"/>
        <end position="74"/>
    </location>
</feature>
<organism evidence="4">
    <name type="scientific">Harpegnathos saltator</name>
    <name type="common">Jerdon's jumping ant</name>
    <dbReference type="NCBI Taxonomy" id="610380"/>
    <lineage>
        <taxon>Eukaryota</taxon>
        <taxon>Metazoa</taxon>
        <taxon>Ecdysozoa</taxon>
        <taxon>Arthropoda</taxon>
        <taxon>Hexapoda</taxon>
        <taxon>Insecta</taxon>
        <taxon>Pterygota</taxon>
        <taxon>Neoptera</taxon>
        <taxon>Endopterygota</taxon>
        <taxon>Hymenoptera</taxon>
        <taxon>Apocrita</taxon>
        <taxon>Aculeata</taxon>
        <taxon>Formicoidea</taxon>
        <taxon>Formicidae</taxon>
        <taxon>Ponerinae</taxon>
        <taxon>Ponerini</taxon>
        <taxon>Harpegnathos</taxon>
    </lineage>
</organism>
<feature type="signal peptide" evidence="2">
    <location>
        <begin position="1"/>
        <end position="16"/>
    </location>
</feature>
<feature type="region of interest" description="Disordered" evidence="1">
    <location>
        <begin position="26"/>
        <end position="74"/>
    </location>
</feature>
<evidence type="ECO:0000313" key="4">
    <source>
        <dbReference type="Proteomes" id="UP000008237"/>
    </source>
</evidence>
<name>E2BXZ2_HARSA</name>
<dbReference type="AlphaFoldDB" id="E2BXZ2"/>
<proteinExistence type="predicted"/>
<dbReference type="Proteomes" id="UP000008237">
    <property type="component" value="Unassembled WGS sequence"/>
</dbReference>